<evidence type="ECO:0000313" key="2">
    <source>
        <dbReference type="EMBL" id="HDP78563.1"/>
    </source>
</evidence>
<dbReference type="AlphaFoldDB" id="A0A7C1GUG8"/>
<comment type="caution">
    <text evidence="2">The sequence shown here is derived from an EMBL/GenBank/DDBJ whole genome shotgun (WGS) entry which is preliminary data.</text>
</comment>
<dbReference type="Proteomes" id="UP000886198">
    <property type="component" value="Unassembled WGS sequence"/>
</dbReference>
<gene>
    <name evidence="2" type="ORF">ENN47_10365</name>
</gene>
<name>A0A7C1GUG8_9BACT</name>
<sequence length="93" mass="10132">MVRSDAGIKHQTQGWARTAQVAMPAKIMPGLKAGEDHARSQCPLRGEDLQSQSADAGQSHFVRPVRLCRAEEPSLGTGYMVRVRKIGLIEAGY</sequence>
<organism evidence="2">
    <name type="scientific">Mesotoga infera</name>
    <dbReference type="NCBI Taxonomy" id="1236046"/>
    <lineage>
        <taxon>Bacteria</taxon>
        <taxon>Thermotogati</taxon>
        <taxon>Thermotogota</taxon>
        <taxon>Thermotogae</taxon>
        <taxon>Kosmotogales</taxon>
        <taxon>Kosmotogaceae</taxon>
        <taxon>Mesotoga</taxon>
    </lineage>
</organism>
<proteinExistence type="predicted"/>
<protein>
    <submittedName>
        <fullName evidence="2">Uncharacterized protein</fullName>
    </submittedName>
</protein>
<reference evidence="2" key="1">
    <citation type="journal article" date="2020" name="mSystems">
        <title>Genome- and Community-Level Interaction Insights into Carbon Utilization and Element Cycling Functions of Hydrothermarchaeota in Hydrothermal Sediment.</title>
        <authorList>
            <person name="Zhou Z."/>
            <person name="Liu Y."/>
            <person name="Xu W."/>
            <person name="Pan J."/>
            <person name="Luo Z.H."/>
            <person name="Li M."/>
        </authorList>
    </citation>
    <scope>NUCLEOTIDE SEQUENCE [LARGE SCALE GENOMIC DNA]</scope>
    <source>
        <strain evidence="2">SpSt-1179</strain>
    </source>
</reference>
<feature type="region of interest" description="Disordered" evidence="1">
    <location>
        <begin position="34"/>
        <end position="58"/>
    </location>
</feature>
<dbReference type="EMBL" id="DSBT01000320">
    <property type="protein sequence ID" value="HDP78563.1"/>
    <property type="molecule type" value="Genomic_DNA"/>
</dbReference>
<accession>A0A7C1GUG8</accession>
<evidence type="ECO:0000256" key="1">
    <source>
        <dbReference type="SAM" id="MobiDB-lite"/>
    </source>
</evidence>